<dbReference type="Gene3D" id="2.40.30.10">
    <property type="entry name" value="Translation factors"/>
    <property type="match status" value="1"/>
</dbReference>
<dbReference type="AlphaFoldDB" id="X0V450"/>
<dbReference type="InterPro" id="IPR050353">
    <property type="entry name" value="PyrK_electron_transfer"/>
</dbReference>
<gene>
    <name evidence="2" type="ORF">S01H1_32091</name>
</gene>
<dbReference type="PANTHER" id="PTHR43513">
    <property type="entry name" value="DIHYDROOROTATE DEHYDROGENASE B (NAD(+)), ELECTRON TRANSFER SUBUNIT"/>
    <property type="match status" value="1"/>
</dbReference>
<name>X0V450_9ZZZZ</name>
<dbReference type="PROSITE" id="PS51384">
    <property type="entry name" value="FAD_FR"/>
    <property type="match status" value="1"/>
</dbReference>
<sequence>MSAILNIKVKILYRKEVAPNIYLMRLKAPEIVQDALPGQFIHIKCSKDNYPLLRRPLSIHRIDKEKGEIFILFQIMGEGTKLLADRTIGDD</sequence>
<dbReference type="InterPro" id="IPR017927">
    <property type="entry name" value="FAD-bd_FR_type"/>
</dbReference>
<protein>
    <recommendedName>
        <fullName evidence="1">FAD-binding FR-type domain-containing protein</fullName>
    </recommendedName>
</protein>
<evidence type="ECO:0000313" key="2">
    <source>
        <dbReference type="EMBL" id="GAF95415.1"/>
    </source>
</evidence>
<organism evidence="2">
    <name type="scientific">marine sediment metagenome</name>
    <dbReference type="NCBI Taxonomy" id="412755"/>
    <lineage>
        <taxon>unclassified sequences</taxon>
        <taxon>metagenomes</taxon>
        <taxon>ecological metagenomes</taxon>
    </lineage>
</organism>
<accession>X0V450</accession>
<dbReference type="GO" id="GO:0016491">
    <property type="term" value="F:oxidoreductase activity"/>
    <property type="evidence" value="ECO:0007669"/>
    <property type="project" value="InterPro"/>
</dbReference>
<proteinExistence type="predicted"/>
<dbReference type="EMBL" id="BARS01019846">
    <property type="protein sequence ID" value="GAF95415.1"/>
    <property type="molecule type" value="Genomic_DNA"/>
</dbReference>
<reference evidence="2" key="1">
    <citation type="journal article" date="2014" name="Front. Microbiol.">
        <title>High frequency of phylogenetically diverse reductive dehalogenase-homologous genes in deep subseafloor sedimentary metagenomes.</title>
        <authorList>
            <person name="Kawai M."/>
            <person name="Futagami T."/>
            <person name="Toyoda A."/>
            <person name="Takaki Y."/>
            <person name="Nishi S."/>
            <person name="Hori S."/>
            <person name="Arai W."/>
            <person name="Tsubouchi T."/>
            <person name="Morono Y."/>
            <person name="Uchiyama I."/>
            <person name="Ito T."/>
            <person name="Fujiyama A."/>
            <person name="Inagaki F."/>
            <person name="Takami H."/>
        </authorList>
    </citation>
    <scope>NUCLEOTIDE SEQUENCE</scope>
    <source>
        <strain evidence="2">Expedition CK06-06</strain>
    </source>
</reference>
<comment type="caution">
    <text evidence="2">The sequence shown here is derived from an EMBL/GenBank/DDBJ whole genome shotgun (WGS) entry which is preliminary data.</text>
</comment>
<dbReference type="SUPFAM" id="SSF63380">
    <property type="entry name" value="Riboflavin synthase domain-like"/>
    <property type="match status" value="1"/>
</dbReference>
<dbReference type="PANTHER" id="PTHR43513:SF3">
    <property type="entry name" value="DIHYDROOROTATE DEHYDROGENASE B (NAD(+)), ELECTRON TRANSFER SUBUNIT-RELATED"/>
    <property type="match status" value="1"/>
</dbReference>
<evidence type="ECO:0000259" key="1">
    <source>
        <dbReference type="PROSITE" id="PS51384"/>
    </source>
</evidence>
<dbReference type="InterPro" id="IPR017938">
    <property type="entry name" value="Riboflavin_synthase-like_b-brl"/>
</dbReference>
<feature type="domain" description="FAD-binding FR-type" evidence="1">
    <location>
        <begin position="4"/>
        <end position="91"/>
    </location>
</feature>
<feature type="non-terminal residue" evidence="2">
    <location>
        <position position="91"/>
    </location>
</feature>